<proteinExistence type="predicted"/>
<gene>
    <name evidence="3" type="ORF">WAX74_09510</name>
</gene>
<feature type="domain" description="AB hydrolase-1" evidence="2">
    <location>
        <begin position="31"/>
        <end position="265"/>
    </location>
</feature>
<organism evidence="3 4">
    <name type="scientific">Psychrobacillus mangrovi</name>
    <dbReference type="NCBI Taxonomy" id="3117745"/>
    <lineage>
        <taxon>Bacteria</taxon>
        <taxon>Bacillati</taxon>
        <taxon>Bacillota</taxon>
        <taxon>Bacilli</taxon>
        <taxon>Bacillales</taxon>
        <taxon>Bacillaceae</taxon>
        <taxon>Psychrobacillus</taxon>
    </lineage>
</organism>
<reference evidence="3 4" key="1">
    <citation type="submission" date="2024-01" db="EMBL/GenBank/DDBJ databases">
        <title>Seven novel Bacillus-like species.</title>
        <authorList>
            <person name="Liu G."/>
        </authorList>
    </citation>
    <scope>NUCLEOTIDE SEQUENCE [LARGE SCALE GENOMIC DNA]</scope>
    <source>
        <strain evidence="3 4">FJAT-51614</strain>
    </source>
</reference>
<evidence type="ECO:0000313" key="3">
    <source>
        <dbReference type="EMBL" id="MEI4769878.1"/>
    </source>
</evidence>
<comment type="caution">
    <text evidence="3">The sequence shown here is derived from an EMBL/GenBank/DDBJ whole genome shotgun (WGS) entry which is preliminary data.</text>
</comment>
<protein>
    <submittedName>
        <fullName evidence="3">Alpha/beta fold hydrolase</fullName>
    </submittedName>
</protein>
<dbReference type="GO" id="GO:0016787">
    <property type="term" value="F:hydrolase activity"/>
    <property type="evidence" value="ECO:0007669"/>
    <property type="project" value="UniProtKB-KW"/>
</dbReference>
<dbReference type="Proteomes" id="UP001364890">
    <property type="component" value="Unassembled WGS sequence"/>
</dbReference>
<dbReference type="Pfam" id="PF00561">
    <property type="entry name" value="Abhydrolase_1"/>
    <property type="match status" value="1"/>
</dbReference>
<dbReference type="InterPro" id="IPR050266">
    <property type="entry name" value="AB_hydrolase_sf"/>
</dbReference>
<name>A0ABU8F4F4_9BACI</name>
<dbReference type="PANTHER" id="PTHR43798">
    <property type="entry name" value="MONOACYLGLYCEROL LIPASE"/>
    <property type="match status" value="1"/>
</dbReference>
<dbReference type="EMBL" id="JBAWSY010000005">
    <property type="protein sequence ID" value="MEI4769878.1"/>
    <property type="molecule type" value="Genomic_DNA"/>
</dbReference>
<dbReference type="SUPFAM" id="SSF53474">
    <property type="entry name" value="alpha/beta-Hydrolases"/>
    <property type="match status" value="1"/>
</dbReference>
<dbReference type="Gene3D" id="6.10.140.700">
    <property type="match status" value="1"/>
</dbReference>
<evidence type="ECO:0000313" key="4">
    <source>
        <dbReference type="Proteomes" id="UP001364890"/>
    </source>
</evidence>
<evidence type="ECO:0000259" key="2">
    <source>
        <dbReference type="Pfam" id="PF00561"/>
    </source>
</evidence>
<dbReference type="RefSeq" id="WP_336497428.1">
    <property type="nucleotide sequence ID" value="NZ_JBAWSY010000005.1"/>
</dbReference>
<dbReference type="Gene3D" id="3.40.50.1820">
    <property type="entry name" value="alpha/beta hydrolase"/>
    <property type="match status" value="1"/>
</dbReference>
<evidence type="ECO:0000256" key="1">
    <source>
        <dbReference type="ARBA" id="ARBA00022801"/>
    </source>
</evidence>
<dbReference type="InterPro" id="IPR000073">
    <property type="entry name" value="AB_hydrolase_1"/>
</dbReference>
<sequence>MWEKKLVDTDRGIFEIFSQGTGEPLCITHLYSEFNDLGYYFADTFINHFKVILINLKEAGNSCKAVTEEELSMKESTKDLEAIREALNYDKWSFAGHSTGGMLGLVYATMFPDSLTKLLVGGATANSKYMEHEGSMYSHKSPLNKRLLEIFSILKSANSTLEDRRKANKEWSDMSLHNPGKRDEYFKKPSSGKVVQRRLDYYSYMDLPHYDIQRELKQITIPTFVYCGRYDAQCPLVFSEEISRDLINSKLYVFEKSNHIPYLEEKEVFSNMVYDFKELTDKTFSY</sequence>
<dbReference type="InterPro" id="IPR029058">
    <property type="entry name" value="AB_hydrolase_fold"/>
</dbReference>
<keyword evidence="4" id="KW-1185">Reference proteome</keyword>
<dbReference type="PANTHER" id="PTHR43798:SF31">
    <property type="entry name" value="AB HYDROLASE SUPERFAMILY PROTEIN YCLE"/>
    <property type="match status" value="1"/>
</dbReference>
<accession>A0ABU8F4F4</accession>
<keyword evidence="1 3" id="KW-0378">Hydrolase</keyword>